<dbReference type="InterPro" id="IPR036770">
    <property type="entry name" value="Ankyrin_rpt-contain_sf"/>
</dbReference>
<accession>A0A9P4MYY9</accession>
<dbReference type="AlphaFoldDB" id="A0A9P4MYY9"/>
<evidence type="ECO:0000313" key="1">
    <source>
        <dbReference type="EMBL" id="KAF2263100.1"/>
    </source>
</evidence>
<protein>
    <recommendedName>
        <fullName evidence="3">Ankyrin repeat protein</fullName>
    </recommendedName>
</protein>
<reference evidence="2" key="1">
    <citation type="journal article" date="2020" name="Stud. Mycol.">
        <title>101 Dothideomycetes genomes: A test case for predicting lifestyles and emergence of pathogens.</title>
        <authorList>
            <person name="Haridas S."/>
            <person name="Albert R."/>
            <person name="Binder M."/>
            <person name="Bloem J."/>
            <person name="LaButti K."/>
            <person name="Salamov A."/>
            <person name="Andreopoulos B."/>
            <person name="Baker S."/>
            <person name="Barry K."/>
            <person name="Bills G."/>
            <person name="Bluhm B."/>
            <person name="Cannon C."/>
            <person name="Castanera R."/>
            <person name="Culley D."/>
            <person name="Daum C."/>
            <person name="Ezra D."/>
            <person name="Gonzalez J."/>
            <person name="Henrissat B."/>
            <person name="Kuo A."/>
            <person name="Liang C."/>
            <person name="Lipzen A."/>
            <person name="Lutzoni F."/>
            <person name="Magnuson J."/>
            <person name="Mondo S."/>
            <person name="Nolan M."/>
            <person name="Ohm R."/>
            <person name="Pangilinan J."/>
            <person name="Park H.-J."/>
            <person name="Ramirez L."/>
            <person name="Alfaro M."/>
            <person name="Sun H."/>
            <person name="Tritt A."/>
            <person name="Yoshinaga Y."/>
            <person name="Zwiers L.-H."/>
            <person name="Turgeon B."/>
            <person name="Goodwin S."/>
            <person name="Spatafora J."/>
            <person name="Crous P."/>
            <person name="Grigoriev I."/>
        </authorList>
    </citation>
    <scope>NUCLEOTIDE SEQUENCE [LARGE SCALE GENOMIC DNA]</scope>
    <source>
        <strain evidence="2">CBS 304.66</strain>
    </source>
</reference>
<dbReference type="Proteomes" id="UP000800093">
    <property type="component" value="Unassembled WGS sequence"/>
</dbReference>
<organism evidence="1 2">
    <name type="scientific">Lojkania enalia</name>
    <dbReference type="NCBI Taxonomy" id="147567"/>
    <lineage>
        <taxon>Eukaryota</taxon>
        <taxon>Fungi</taxon>
        <taxon>Dikarya</taxon>
        <taxon>Ascomycota</taxon>
        <taxon>Pezizomycotina</taxon>
        <taxon>Dothideomycetes</taxon>
        <taxon>Pleosporomycetidae</taxon>
        <taxon>Pleosporales</taxon>
        <taxon>Pleosporales incertae sedis</taxon>
        <taxon>Lojkania</taxon>
    </lineage>
</organism>
<sequence>MTTVNFQIGCIEEHIYTRYLRLLAVENYVDFYSSGEYVDCALGIALFGSNEACADIDFLSSHGCNIRRVMWRGFTALHYAAFSSITADSLKHFYNNYGIRGVNTHNQWGWTFLHLVLLSMYYVGRSNNEVVGFLLGTGADAHIEWDENQAFIGNLDGYTICMIPQEMVRVGFEIIQEDYGSGTFLEKHDDDEHEDNEHEDFFDALEDIA</sequence>
<name>A0A9P4MYY9_9PLEO</name>
<gene>
    <name evidence="1" type="ORF">CC78DRAFT_604874</name>
</gene>
<proteinExistence type="predicted"/>
<dbReference type="EMBL" id="ML986631">
    <property type="protein sequence ID" value="KAF2263100.1"/>
    <property type="molecule type" value="Genomic_DNA"/>
</dbReference>
<evidence type="ECO:0008006" key="3">
    <source>
        <dbReference type="Google" id="ProtNLM"/>
    </source>
</evidence>
<dbReference type="SUPFAM" id="SSF48403">
    <property type="entry name" value="Ankyrin repeat"/>
    <property type="match status" value="1"/>
</dbReference>
<dbReference type="Gene3D" id="1.25.40.20">
    <property type="entry name" value="Ankyrin repeat-containing domain"/>
    <property type="match status" value="1"/>
</dbReference>
<keyword evidence="2" id="KW-1185">Reference proteome</keyword>
<evidence type="ECO:0000313" key="2">
    <source>
        <dbReference type="Proteomes" id="UP000800093"/>
    </source>
</evidence>
<comment type="caution">
    <text evidence="1">The sequence shown here is derived from an EMBL/GenBank/DDBJ whole genome shotgun (WGS) entry which is preliminary data.</text>
</comment>